<dbReference type="InterPro" id="IPR012976">
    <property type="entry name" value="NOSIC"/>
</dbReference>
<dbReference type="FunFam" id="1.10.287.4070:FF:000003">
    <property type="entry name" value="U4/U6 small nuclear ribonucleoprotein PRP31"/>
    <property type="match status" value="1"/>
</dbReference>
<accession>A0A7J7LGD9</accession>
<evidence type="ECO:0000313" key="3">
    <source>
        <dbReference type="Proteomes" id="UP000541444"/>
    </source>
</evidence>
<organism evidence="2 3">
    <name type="scientific">Kingdonia uniflora</name>
    <dbReference type="NCBI Taxonomy" id="39325"/>
    <lineage>
        <taxon>Eukaryota</taxon>
        <taxon>Viridiplantae</taxon>
        <taxon>Streptophyta</taxon>
        <taxon>Embryophyta</taxon>
        <taxon>Tracheophyta</taxon>
        <taxon>Spermatophyta</taxon>
        <taxon>Magnoliopsida</taxon>
        <taxon>Ranunculales</taxon>
        <taxon>Circaeasteraceae</taxon>
        <taxon>Kingdonia</taxon>
    </lineage>
</organism>
<name>A0A7J7LGD9_9MAGN</name>
<dbReference type="SMART" id="SM00931">
    <property type="entry name" value="NOSIC"/>
    <property type="match status" value="1"/>
</dbReference>
<dbReference type="GO" id="GO:0046540">
    <property type="term" value="C:U4/U6 x U5 tri-snRNP complex"/>
    <property type="evidence" value="ECO:0007669"/>
    <property type="project" value="InterPro"/>
</dbReference>
<dbReference type="SUPFAM" id="SSF89124">
    <property type="entry name" value="Nop domain"/>
    <property type="match status" value="1"/>
</dbReference>
<feature type="domain" description="Nop" evidence="1">
    <location>
        <begin position="190"/>
        <end position="312"/>
    </location>
</feature>
<dbReference type="GO" id="GO:0000244">
    <property type="term" value="P:spliceosomal tri-snRNP complex assembly"/>
    <property type="evidence" value="ECO:0007669"/>
    <property type="project" value="InterPro"/>
</dbReference>
<dbReference type="OrthoDB" id="4771285at2759"/>
<comment type="caution">
    <text evidence="2">The sequence shown here is derived from an EMBL/GenBank/DDBJ whole genome shotgun (WGS) entry which is preliminary data.</text>
</comment>
<dbReference type="Gene3D" id="1.10.246.90">
    <property type="entry name" value="Nop domain"/>
    <property type="match status" value="1"/>
</dbReference>
<reference evidence="2 3" key="1">
    <citation type="journal article" date="2020" name="IScience">
        <title>Genome Sequencing of the Endangered Kingdonia uniflora (Circaeasteraceae, Ranunculales) Reveals Potential Mechanisms of Evolutionary Specialization.</title>
        <authorList>
            <person name="Sun Y."/>
            <person name="Deng T."/>
            <person name="Zhang A."/>
            <person name="Moore M.J."/>
            <person name="Landis J.B."/>
            <person name="Lin N."/>
            <person name="Zhang H."/>
            <person name="Zhang X."/>
            <person name="Huang J."/>
            <person name="Zhang X."/>
            <person name="Sun H."/>
            <person name="Wang H."/>
        </authorList>
    </citation>
    <scope>NUCLEOTIDE SEQUENCE [LARGE SCALE GENOMIC DNA]</scope>
    <source>
        <strain evidence="2">TB1705</strain>
        <tissue evidence="2">Leaf</tissue>
    </source>
</reference>
<protein>
    <recommendedName>
        <fullName evidence="1">Nop domain-containing protein</fullName>
    </recommendedName>
</protein>
<evidence type="ECO:0000313" key="2">
    <source>
        <dbReference type="EMBL" id="KAF6141707.1"/>
    </source>
</evidence>
<gene>
    <name evidence="2" type="ORF">GIB67_027885</name>
</gene>
<dbReference type="GO" id="GO:0071011">
    <property type="term" value="C:precatalytic spliceosome"/>
    <property type="evidence" value="ECO:0007669"/>
    <property type="project" value="TreeGrafter"/>
</dbReference>
<dbReference type="AlphaFoldDB" id="A0A7J7LGD9"/>
<dbReference type="InterPro" id="IPR036070">
    <property type="entry name" value="Nop_dom_sf"/>
</dbReference>
<dbReference type="InterPro" id="IPR027105">
    <property type="entry name" value="Prp31"/>
</dbReference>
<dbReference type="PROSITE" id="PS51358">
    <property type="entry name" value="NOP"/>
    <property type="match status" value="1"/>
</dbReference>
<dbReference type="PANTHER" id="PTHR13904">
    <property type="entry name" value="PRE-MRNA SPLICING FACTOR PRP31"/>
    <property type="match status" value="1"/>
</dbReference>
<dbReference type="Proteomes" id="UP000541444">
    <property type="component" value="Unassembled WGS sequence"/>
</dbReference>
<dbReference type="GO" id="GO:0003723">
    <property type="term" value="F:RNA binding"/>
    <property type="evidence" value="ECO:0007669"/>
    <property type="project" value="UniProtKB-KW"/>
</dbReference>
<proteinExistence type="predicted"/>
<dbReference type="Pfam" id="PF01798">
    <property type="entry name" value="Nop"/>
    <property type="match status" value="1"/>
</dbReference>
<dbReference type="Gene3D" id="1.10.287.4070">
    <property type="match status" value="1"/>
</dbReference>
<dbReference type="InterPro" id="IPR002687">
    <property type="entry name" value="Nop_dom"/>
</dbReference>
<dbReference type="GO" id="GO:0005687">
    <property type="term" value="C:U4 snRNP"/>
    <property type="evidence" value="ECO:0007669"/>
    <property type="project" value="TreeGrafter"/>
</dbReference>
<keyword evidence="3" id="KW-1185">Reference proteome</keyword>
<dbReference type="PANTHER" id="PTHR13904:SF0">
    <property type="entry name" value="U4_U6 SMALL NUCLEAR RIBONUCLEOPROTEIN PRP31"/>
    <property type="match status" value="1"/>
</dbReference>
<evidence type="ECO:0000259" key="1">
    <source>
        <dbReference type="PROSITE" id="PS51358"/>
    </source>
</evidence>
<dbReference type="InterPro" id="IPR042239">
    <property type="entry name" value="Nop_C"/>
</dbReference>
<dbReference type="EMBL" id="JACGCM010002299">
    <property type="protein sequence ID" value="KAF6141707.1"/>
    <property type="molecule type" value="Genomic_DNA"/>
</dbReference>
<sequence length="408" mass="45469">MAAFPESFLDDLNDLSNNKGSLIDDMIIDEALSNNDLGSYVEIMQKVDETLQKTSDLLNGNHVLEEYVPIIACNALTVDMYNEMHRVQSFLWDNYRAKFPELESLVHHPIDYARVVKMIGNETDMTRVDLQGLLSSAMIMVVSVIASTTRGRSLPEEALEKIIDVCNQSIALDSAKKKVYNFLESRMVYTAPNLSAIVGSAVAAKLLGSAGGLSEFVKMPDDTVRYLGTKSTNLAGFSRASSQRDVGYLGETEMYQSKKPPEKQLKSLPVPYSNTKKNRGGRRYRKRKERYSTIIKCKLVNRMQFGIQEESSLGGRLGFGYGMLGQDGNGKLRFSANQNKVSAKFTKKLFKEHSVNSASGLTSSLAFTSVQELKLPNTQLQPHAYQLQNRIQSTYFSELGTFSKITPV</sequence>